<organism evidence="4 5">
    <name type="scientific">Paenibacillus ginsengarvi</name>
    <dbReference type="NCBI Taxonomy" id="400777"/>
    <lineage>
        <taxon>Bacteria</taxon>
        <taxon>Bacillati</taxon>
        <taxon>Bacillota</taxon>
        <taxon>Bacilli</taxon>
        <taxon>Bacillales</taxon>
        <taxon>Paenibacillaceae</taxon>
        <taxon>Paenibacillus</taxon>
    </lineage>
</organism>
<accession>A0A3B0BNB5</accession>
<dbReference type="AlphaFoldDB" id="A0A3B0BNB5"/>
<evidence type="ECO:0000313" key="4">
    <source>
        <dbReference type="EMBL" id="RKN74905.1"/>
    </source>
</evidence>
<evidence type="ECO:0000256" key="1">
    <source>
        <dbReference type="ARBA" id="ARBA00008520"/>
    </source>
</evidence>
<dbReference type="InterPro" id="IPR006059">
    <property type="entry name" value="SBP"/>
</dbReference>
<sequence>MAALKCHLSRVARSTGGQHSAACRRIRLAALPLVVAVGLTACSANNGQQADQGGKPNVPEVRTDEPAELVFHSNNGDPEDAFNSLFGNALRKKFPKYTIKYIQQKAGQTLPELLAQNQTIDILFASAPYIFGLLMDSELQYDMTDLIKKQGVDLNKFEPTLIDGIRASGDGKMYALPVTNMVQVMYYNQSLFDKFGVAYPKNGMTWDEAMDISRKLTRKDEGKQMLGFASSPAHILRGNQLSQPYLDPATDKPTFQNDVWRSLIQLFFADPGSDEGYKSRVSGLNRLPTWREFTDTQEIGMFVYNSQFPFTVPNDIGKVQWDLVSLPVLKEKPKVGSAATPFAMAVTSISKNKEAAIKAIDYLVSRDNQLDYSRRGIMPVINDEEVKKAYGKESDFKDKNWSAVFYNQYAPMAKFSRYHLKVENILNTVPLDVMLGRKDLNTALREAAEAAEKTITEVKRGR</sequence>
<evidence type="ECO:0000256" key="2">
    <source>
        <dbReference type="ARBA" id="ARBA00022448"/>
    </source>
</evidence>
<evidence type="ECO:0000256" key="3">
    <source>
        <dbReference type="ARBA" id="ARBA00022729"/>
    </source>
</evidence>
<dbReference type="InterPro" id="IPR050490">
    <property type="entry name" value="Bact_solute-bd_prot1"/>
</dbReference>
<dbReference type="SUPFAM" id="SSF53850">
    <property type="entry name" value="Periplasmic binding protein-like II"/>
    <property type="match status" value="1"/>
</dbReference>
<comment type="similarity">
    <text evidence="1">Belongs to the bacterial solute-binding protein 1 family.</text>
</comment>
<dbReference type="Gene3D" id="3.40.190.10">
    <property type="entry name" value="Periplasmic binding protein-like II"/>
    <property type="match status" value="1"/>
</dbReference>
<proteinExistence type="inferred from homology"/>
<dbReference type="GO" id="GO:0055085">
    <property type="term" value="P:transmembrane transport"/>
    <property type="evidence" value="ECO:0007669"/>
    <property type="project" value="InterPro"/>
</dbReference>
<reference evidence="4 5" key="1">
    <citation type="journal article" date="2007" name="Int. J. Syst. Evol. Microbiol.">
        <title>Paenibacillus ginsengarvi sp. nov., isolated from soil from ginseng cultivation.</title>
        <authorList>
            <person name="Yoon M.H."/>
            <person name="Ten L.N."/>
            <person name="Im W.T."/>
        </authorList>
    </citation>
    <scope>NUCLEOTIDE SEQUENCE [LARGE SCALE GENOMIC DNA]</scope>
    <source>
        <strain evidence="4 5">KCTC 13059</strain>
    </source>
</reference>
<keyword evidence="2" id="KW-0813">Transport</keyword>
<dbReference type="PANTHER" id="PTHR43649:SF12">
    <property type="entry name" value="DIACETYLCHITOBIOSE BINDING PROTEIN DASA"/>
    <property type="match status" value="1"/>
</dbReference>
<dbReference type="EMBL" id="RBAH01000024">
    <property type="protein sequence ID" value="RKN74905.1"/>
    <property type="molecule type" value="Genomic_DNA"/>
</dbReference>
<name>A0A3B0BNB5_9BACL</name>
<dbReference type="Pfam" id="PF01547">
    <property type="entry name" value="SBP_bac_1"/>
    <property type="match status" value="1"/>
</dbReference>
<dbReference type="Proteomes" id="UP000282311">
    <property type="component" value="Unassembled WGS sequence"/>
</dbReference>
<evidence type="ECO:0000313" key="5">
    <source>
        <dbReference type="Proteomes" id="UP000282311"/>
    </source>
</evidence>
<dbReference type="PROSITE" id="PS01037">
    <property type="entry name" value="SBP_BACTERIAL_1"/>
    <property type="match status" value="1"/>
</dbReference>
<gene>
    <name evidence="4" type="ORF">D7M11_26885</name>
</gene>
<protein>
    <submittedName>
        <fullName evidence="4">Extracellular solute-binding protein</fullName>
    </submittedName>
</protein>
<keyword evidence="5" id="KW-1185">Reference proteome</keyword>
<dbReference type="InterPro" id="IPR006061">
    <property type="entry name" value="SBP_1_CS"/>
</dbReference>
<dbReference type="PANTHER" id="PTHR43649">
    <property type="entry name" value="ARABINOSE-BINDING PROTEIN-RELATED"/>
    <property type="match status" value="1"/>
</dbReference>
<comment type="caution">
    <text evidence="4">The sequence shown here is derived from an EMBL/GenBank/DDBJ whole genome shotgun (WGS) entry which is preliminary data.</text>
</comment>
<keyword evidence="3" id="KW-0732">Signal</keyword>